<dbReference type="InterPro" id="IPR036291">
    <property type="entry name" value="NAD(P)-bd_dom_sf"/>
</dbReference>
<dbReference type="PANTHER" id="PTHR10366">
    <property type="entry name" value="NAD DEPENDENT EPIMERASE/DEHYDRATASE"/>
    <property type="match status" value="1"/>
</dbReference>
<dbReference type="Pfam" id="PF01370">
    <property type="entry name" value="Epimerase"/>
    <property type="match status" value="1"/>
</dbReference>
<dbReference type="RefSeq" id="XP_031856031.1">
    <property type="nucleotide sequence ID" value="XM_032000140.1"/>
</dbReference>
<dbReference type="InterPro" id="IPR050425">
    <property type="entry name" value="NAD(P)_dehydrat-like"/>
</dbReference>
<organism evidence="5 6">
    <name type="scientific">Magnusiomyces paraingens</name>
    <dbReference type="NCBI Taxonomy" id="2606893"/>
    <lineage>
        <taxon>Eukaryota</taxon>
        <taxon>Fungi</taxon>
        <taxon>Dikarya</taxon>
        <taxon>Ascomycota</taxon>
        <taxon>Saccharomycotina</taxon>
        <taxon>Dipodascomycetes</taxon>
        <taxon>Dipodascales</taxon>
        <taxon>Dipodascaceae</taxon>
        <taxon>Magnusiomyces</taxon>
    </lineage>
</organism>
<dbReference type="AlphaFoldDB" id="A0A5E8BZ79"/>
<name>A0A5E8BZ79_9ASCO</name>
<evidence type="ECO:0000313" key="6">
    <source>
        <dbReference type="Proteomes" id="UP000398389"/>
    </source>
</evidence>
<sequence length="405" mass="44843">MTTPIKTQSQQQQQQHPTVLVTGAKNFLAAHIIDQLIAQGYRVLGTVRTREKGEFYQSRYGSRNFIYEVVRPSNVFDSFTNVFAKHGKDIQYMVHTATPPFYHGPDPERDVIQPAVAAVTAVLKAAHAGGPNLLKVVVTSSIACVVPPGGERARKKTYNETVWNPVTLEEASQSTSTAFFGARVFAEKAVWKFVRSEHPRFTVTTIQLPLILGPPINDMLYQHLRASNEFLLQLITDPQAALAKWDDNKTGAPASLPPDHDPELHDPALLPYTFPFYIDVRDAAATHVRALTNHGLDNKRCLSVGGRADTGGLVRALCEVCPEYVPYVGEATLEALKKREEEEEEGEGEGEGEGEEGQGYARCDTSECRKNLGIEYRTLETTIYDTVQRVRELERALAPGDLPSP</sequence>
<dbReference type="GeneID" id="43584240"/>
<accession>A0A5E8BZ79</accession>
<dbReference type="Gene3D" id="3.40.50.720">
    <property type="entry name" value="NAD(P)-binding Rossmann-like Domain"/>
    <property type="match status" value="1"/>
</dbReference>
<keyword evidence="1" id="KW-0560">Oxidoreductase</keyword>
<evidence type="ECO:0000256" key="1">
    <source>
        <dbReference type="ARBA" id="ARBA00023002"/>
    </source>
</evidence>
<dbReference type="InterPro" id="IPR001509">
    <property type="entry name" value="Epimerase_deHydtase"/>
</dbReference>
<evidence type="ECO:0000313" key="5">
    <source>
        <dbReference type="EMBL" id="VVT56939.1"/>
    </source>
</evidence>
<evidence type="ECO:0000259" key="4">
    <source>
        <dbReference type="Pfam" id="PF01370"/>
    </source>
</evidence>
<dbReference type="PANTHER" id="PTHR10366:SF564">
    <property type="entry name" value="STEROL-4-ALPHA-CARBOXYLATE 3-DEHYDROGENASE, DECARBOXYLATING"/>
    <property type="match status" value="1"/>
</dbReference>
<protein>
    <recommendedName>
        <fullName evidence="4">NAD-dependent epimerase/dehydratase domain-containing protein</fullName>
    </recommendedName>
</protein>
<evidence type="ECO:0000256" key="3">
    <source>
        <dbReference type="SAM" id="MobiDB-lite"/>
    </source>
</evidence>
<proteinExistence type="inferred from homology"/>
<gene>
    <name evidence="5" type="ORF">SAPINGB_P005426</name>
</gene>
<comment type="similarity">
    <text evidence="2">Belongs to the NAD(P)-dependent epimerase/dehydratase family. Dihydroflavonol-4-reductase subfamily.</text>
</comment>
<dbReference type="OrthoDB" id="2735536at2759"/>
<keyword evidence="6" id="KW-1185">Reference proteome</keyword>
<evidence type="ECO:0000256" key="2">
    <source>
        <dbReference type="ARBA" id="ARBA00023445"/>
    </source>
</evidence>
<feature type="compositionally biased region" description="Acidic residues" evidence="3">
    <location>
        <begin position="341"/>
        <end position="356"/>
    </location>
</feature>
<dbReference type="SUPFAM" id="SSF51735">
    <property type="entry name" value="NAD(P)-binding Rossmann-fold domains"/>
    <property type="match status" value="1"/>
</dbReference>
<dbReference type="GO" id="GO:0016616">
    <property type="term" value="F:oxidoreductase activity, acting on the CH-OH group of donors, NAD or NADP as acceptor"/>
    <property type="evidence" value="ECO:0007669"/>
    <property type="project" value="TreeGrafter"/>
</dbReference>
<dbReference type="EMBL" id="CABVLU010000004">
    <property type="protein sequence ID" value="VVT56939.1"/>
    <property type="molecule type" value="Genomic_DNA"/>
</dbReference>
<reference evidence="5 6" key="1">
    <citation type="submission" date="2019-09" db="EMBL/GenBank/DDBJ databases">
        <authorList>
            <person name="Brejova B."/>
        </authorList>
    </citation>
    <scope>NUCLEOTIDE SEQUENCE [LARGE SCALE GENOMIC DNA]</scope>
</reference>
<dbReference type="Proteomes" id="UP000398389">
    <property type="component" value="Unassembled WGS sequence"/>
</dbReference>
<feature type="region of interest" description="Disordered" evidence="3">
    <location>
        <begin position="338"/>
        <end position="362"/>
    </location>
</feature>
<feature type="domain" description="NAD-dependent epimerase/dehydratase" evidence="4">
    <location>
        <begin position="19"/>
        <end position="158"/>
    </location>
</feature>